<reference evidence="2 3" key="1">
    <citation type="submission" date="2020-11" db="EMBL/GenBank/DDBJ databases">
        <title>genome sequence of strain KACC 18849.</title>
        <authorList>
            <person name="Gao J."/>
            <person name="Zhang X."/>
        </authorList>
    </citation>
    <scope>NUCLEOTIDE SEQUENCE [LARGE SCALE GENOMIC DNA]</scope>
    <source>
        <strain evidence="2 3">KACC 18849</strain>
    </source>
</reference>
<gene>
    <name evidence="2" type="ORF">I4Q42_17605</name>
</gene>
<evidence type="ECO:0000313" key="3">
    <source>
        <dbReference type="Proteomes" id="UP000639859"/>
    </source>
</evidence>
<dbReference type="Proteomes" id="UP000639859">
    <property type="component" value="Unassembled WGS sequence"/>
</dbReference>
<evidence type="ECO:0000313" key="2">
    <source>
        <dbReference type="EMBL" id="MBI1685490.1"/>
    </source>
</evidence>
<protein>
    <submittedName>
        <fullName evidence="2">Uncharacterized protein</fullName>
    </submittedName>
</protein>
<keyword evidence="3" id="KW-1185">Reference proteome</keyword>
<keyword evidence="1" id="KW-0175">Coiled coil</keyword>
<feature type="coiled-coil region" evidence="1">
    <location>
        <begin position="102"/>
        <end position="129"/>
    </location>
</feature>
<evidence type="ECO:0000256" key="1">
    <source>
        <dbReference type="SAM" id="Coils"/>
    </source>
</evidence>
<proteinExistence type="predicted"/>
<accession>A0ABS0T0U4</accession>
<comment type="caution">
    <text evidence="2">The sequence shown here is derived from an EMBL/GenBank/DDBJ whole genome shotgun (WGS) entry which is preliminary data.</text>
</comment>
<sequence>MPPTPKIKFCGFYSRCAFAHGQAEIRFHPLEFTQDPDARPVWSLVFEDVDFDASALEGFSDSEEGIEVEIYDRHAIFHDAWSDTRQTLSAKRLAAIEVAYDAAELHERMRQLKDEIAHLHDDLRNALTKDIQGRALLRELLRRAEIKAAASDHLRERQSAAIEVLKRLTTHFGD</sequence>
<dbReference type="RefSeq" id="WP_198577397.1">
    <property type="nucleotide sequence ID" value="NZ_JADWOX010000013.1"/>
</dbReference>
<organism evidence="2 3">
    <name type="scientific">Caulobacter hibisci</name>
    <dbReference type="NCBI Taxonomy" id="2035993"/>
    <lineage>
        <taxon>Bacteria</taxon>
        <taxon>Pseudomonadati</taxon>
        <taxon>Pseudomonadota</taxon>
        <taxon>Alphaproteobacteria</taxon>
        <taxon>Caulobacterales</taxon>
        <taxon>Caulobacteraceae</taxon>
        <taxon>Caulobacter</taxon>
    </lineage>
</organism>
<dbReference type="EMBL" id="JADWOX010000013">
    <property type="protein sequence ID" value="MBI1685490.1"/>
    <property type="molecule type" value="Genomic_DNA"/>
</dbReference>
<name>A0ABS0T0U4_9CAUL</name>